<keyword evidence="4 6" id="KW-1133">Transmembrane helix</keyword>
<dbReference type="GeneID" id="85732997"/>
<dbReference type="AlphaFoldDB" id="A0AAX4FTA4"/>
<feature type="transmembrane region" description="Helical" evidence="6">
    <location>
        <begin position="123"/>
        <end position="145"/>
    </location>
</feature>
<evidence type="ECO:0000256" key="6">
    <source>
        <dbReference type="SAM" id="Phobius"/>
    </source>
</evidence>
<organism evidence="7 8">
    <name type="scientific">Methanoculleus receptaculi</name>
    <dbReference type="NCBI Taxonomy" id="394967"/>
    <lineage>
        <taxon>Archaea</taxon>
        <taxon>Methanobacteriati</taxon>
        <taxon>Methanobacteriota</taxon>
        <taxon>Stenosarchaea group</taxon>
        <taxon>Methanomicrobia</taxon>
        <taxon>Methanomicrobiales</taxon>
        <taxon>Methanomicrobiaceae</taxon>
        <taxon>Methanoculleus</taxon>
    </lineage>
</organism>
<feature type="transmembrane region" description="Helical" evidence="6">
    <location>
        <begin position="391"/>
        <end position="410"/>
    </location>
</feature>
<evidence type="ECO:0000256" key="5">
    <source>
        <dbReference type="ARBA" id="ARBA00023136"/>
    </source>
</evidence>
<evidence type="ECO:0000256" key="2">
    <source>
        <dbReference type="ARBA" id="ARBA00022475"/>
    </source>
</evidence>
<protein>
    <submittedName>
        <fullName evidence="7">Flippase</fullName>
    </submittedName>
</protein>
<accession>A0AAX4FTA4</accession>
<reference evidence="7 8" key="1">
    <citation type="submission" date="2023-10" db="EMBL/GenBank/DDBJ databases">
        <title>The complete genome sequence of Methanoculleus receptaculi DSM 18860.</title>
        <authorList>
            <person name="Lai S.-J."/>
            <person name="You Y.-T."/>
            <person name="Chen S.-C."/>
        </authorList>
    </citation>
    <scope>NUCLEOTIDE SEQUENCE [LARGE SCALE GENOMIC DNA]</scope>
    <source>
        <strain evidence="7 8">DSM 18860</strain>
    </source>
</reference>
<dbReference type="InterPro" id="IPR050833">
    <property type="entry name" value="Poly_Biosynth_Transport"/>
</dbReference>
<evidence type="ECO:0000313" key="8">
    <source>
        <dbReference type="Proteomes" id="UP001305652"/>
    </source>
</evidence>
<evidence type="ECO:0000256" key="1">
    <source>
        <dbReference type="ARBA" id="ARBA00004651"/>
    </source>
</evidence>
<evidence type="ECO:0000313" key="7">
    <source>
        <dbReference type="EMBL" id="WOX57148.1"/>
    </source>
</evidence>
<feature type="transmembrane region" description="Helical" evidence="6">
    <location>
        <begin position="422"/>
        <end position="443"/>
    </location>
</feature>
<feature type="transmembrane region" description="Helical" evidence="6">
    <location>
        <begin position="49"/>
        <end position="67"/>
    </location>
</feature>
<keyword evidence="5 6" id="KW-0472">Membrane</keyword>
<dbReference type="RefSeq" id="WP_318620660.1">
    <property type="nucleotide sequence ID" value="NZ_CP137642.1"/>
</dbReference>
<feature type="transmembrane region" description="Helical" evidence="6">
    <location>
        <begin position="449"/>
        <end position="469"/>
    </location>
</feature>
<keyword evidence="3 6" id="KW-0812">Transmembrane</keyword>
<dbReference type="Pfam" id="PF13440">
    <property type="entry name" value="Polysacc_synt_3"/>
    <property type="match status" value="1"/>
</dbReference>
<sequence>MFRPSAYVGRVMRIDPVRRQSVISLGSTLALTAIGFLSTMFFAHTVGPAILGAYFLFVAYYSVFNLIGDGGFGGAAVKRISEGVDQNAYFTAFVFLRVMLLVASVGLLLLLRPLLVDLTASGAFPWLLAALVVSVFTNVAANGVYGTGKVGINQIGNLIDTLVRIIIQVIAVILGYGIAGLAGGFVAGLIAYGLFTFRFLDLSPAPFGLPHLRSLFSFSVWTFLSSSGYLVFSYADTIMIGYFMTDVDVGIYRVALQLTSIATFVTLALHTTLFPKISYWGKQGELSQVEHAIARGFTYSLLLAVPVVFGGWLLGERLLYFFYGAAFSVGAGALAILLPVQIAHVFMFLQTMSLNALNRPQDSFRVTAIAVCANILLNMTLIPLYGITGAAMATLITMVLNATLAGRSLSRCIRVRVESRPVAKIILAALVMSAAVAAFSYIIPLRNVFVLLGAIALGGLAYMLVLLKLDRGIRDDLKDLAEGLGIPWPGML</sequence>
<feature type="transmembrane region" description="Helical" evidence="6">
    <location>
        <begin position="296"/>
        <end position="314"/>
    </location>
</feature>
<feature type="transmembrane region" description="Helical" evidence="6">
    <location>
        <begin position="320"/>
        <end position="343"/>
    </location>
</feature>
<dbReference type="CDD" id="cd13128">
    <property type="entry name" value="MATE_Wzx_like"/>
    <property type="match status" value="1"/>
</dbReference>
<proteinExistence type="predicted"/>
<dbReference type="KEGG" id="mrc:R6Y96_07530"/>
<feature type="transmembrane region" description="Helical" evidence="6">
    <location>
        <begin position="88"/>
        <end position="111"/>
    </location>
</feature>
<keyword evidence="8" id="KW-1185">Reference proteome</keyword>
<feature type="transmembrane region" description="Helical" evidence="6">
    <location>
        <begin position="212"/>
        <end position="234"/>
    </location>
</feature>
<gene>
    <name evidence="7" type="ORF">R6Y96_07530</name>
</gene>
<keyword evidence="2" id="KW-1003">Cell membrane</keyword>
<feature type="transmembrane region" description="Helical" evidence="6">
    <location>
        <begin position="21"/>
        <end position="43"/>
    </location>
</feature>
<dbReference type="PANTHER" id="PTHR30250">
    <property type="entry name" value="PST FAMILY PREDICTED COLANIC ACID TRANSPORTER"/>
    <property type="match status" value="1"/>
</dbReference>
<dbReference type="EMBL" id="CP137642">
    <property type="protein sequence ID" value="WOX57148.1"/>
    <property type="molecule type" value="Genomic_DNA"/>
</dbReference>
<evidence type="ECO:0000256" key="4">
    <source>
        <dbReference type="ARBA" id="ARBA00022989"/>
    </source>
</evidence>
<feature type="transmembrane region" description="Helical" evidence="6">
    <location>
        <begin position="254"/>
        <end position="275"/>
    </location>
</feature>
<dbReference type="PANTHER" id="PTHR30250:SF26">
    <property type="entry name" value="PSMA PROTEIN"/>
    <property type="match status" value="1"/>
</dbReference>
<comment type="subcellular location">
    <subcellularLocation>
        <location evidence="1">Cell membrane</location>
        <topology evidence="1">Multi-pass membrane protein</topology>
    </subcellularLocation>
</comment>
<dbReference type="Proteomes" id="UP001305652">
    <property type="component" value="Chromosome"/>
</dbReference>
<name>A0AAX4FTA4_9EURY</name>
<dbReference type="GO" id="GO:0005886">
    <property type="term" value="C:plasma membrane"/>
    <property type="evidence" value="ECO:0007669"/>
    <property type="project" value="UniProtKB-SubCell"/>
</dbReference>
<evidence type="ECO:0000256" key="3">
    <source>
        <dbReference type="ARBA" id="ARBA00022692"/>
    </source>
</evidence>